<dbReference type="InterPro" id="IPR051259">
    <property type="entry name" value="rRNA_Methyltransferase"/>
</dbReference>
<protein>
    <submittedName>
        <fullName evidence="4">rRNA methyltransferase</fullName>
    </submittedName>
</protein>
<dbReference type="SUPFAM" id="SSF55315">
    <property type="entry name" value="L30e-like"/>
    <property type="match status" value="1"/>
</dbReference>
<organism evidence="4 5">
    <name type="scientific">Boudabousia tangfeifanii</name>
    <dbReference type="NCBI Taxonomy" id="1912795"/>
    <lineage>
        <taxon>Bacteria</taxon>
        <taxon>Bacillati</taxon>
        <taxon>Actinomycetota</taxon>
        <taxon>Actinomycetes</taxon>
        <taxon>Actinomycetales</taxon>
        <taxon>Actinomycetaceae</taxon>
        <taxon>Boudabousia</taxon>
    </lineage>
</organism>
<evidence type="ECO:0000259" key="3">
    <source>
        <dbReference type="Pfam" id="PF00588"/>
    </source>
</evidence>
<evidence type="ECO:0000256" key="2">
    <source>
        <dbReference type="ARBA" id="ARBA00022679"/>
    </source>
</evidence>
<keyword evidence="1 4" id="KW-0489">Methyltransferase</keyword>
<dbReference type="GO" id="GO:0032259">
    <property type="term" value="P:methylation"/>
    <property type="evidence" value="ECO:0007669"/>
    <property type="project" value="UniProtKB-KW"/>
</dbReference>
<dbReference type="AlphaFoldDB" id="A0A1D9MKL1"/>
<dbReference type="SUPFAM" id="SSF75217">
    <property type="entry name" value="alpha/beta knot"/>
    <property type="match status" value="1"/>
</dbReference>
<dbReference type="InterPro" id="IPR029026">
    <property type="entry name" value="tRNA_m1G_MTases_N"/>
</dbReference>
<name>A0A1D9MKL1_9ACTO</name>
<dbReference type="OrthoDB" id="3190829at2"/>
<feature type="domain" description="tRNA/rRNA methyltransferase SpoU type" evidence="3">
    <location>
        <begin position="128"/>
        <end position="274"/>
    </location>
</feature>
<evidence type="ECO:0000313" key="5">
    <source>
        <dbReference type="Proteomes" id="UP000176288"/>
    </source>
</evidence>
<keyword evidence="5" id="KW-1185">Reference proteome</keyword>
<dbReference type="RefSeq" id="WP_071164166.1">
    <property type="nucleotide sequence ID" value="NZ_CP017812.1"/>
</dbReference>
<dbReference type="Pfam" id="PF00588">
    <property type="entry name" value="SpoU_methylase"/>
    <property type="match status" value="1"/>
</dbReference>
<dbReference type="EMBL" id="CP017812">
    <property type="protein sequence ID" value="AOZ72700.1"/>
    <property type="molecule type" value="Genomic_DNA"/>
</dbReference>
<dbReference type="GO" id="GO:0008173">
    <property type="term" value="F:RNA methyltransferase activity"/>
    <property type="evidence" value="ECO:0007669"/>
    <property type="project" value="InterPro"/>
</dbReference>
<dbReference type="GO" id="GO:0006396">
    <property type="term" value="P:RNA processing"/>
    <property type="evidence" value="ECO:0007669"/>
    <property type="project" value="InterPro"/>
</dbReference>
<dbReference type="GO" id="GO:0003723">
    <property type="term" value="F:RNA binding"/>
    <property type="evidence" value="ECO:0007669"/>
    <property type="project" value="InterPro"/>
</dbReference>
<evidence type="ECO:0000313" key="4">
    <source>
        <dbReference type="EMBL" id="AOZ72700.1"/>
    </source>
</evidence>
<dbReference type="PANTHER" id="PTHR43191">
    <property type="entry name" value="RRNA METHYLTRANSFERASE 3"/>
    <property type="match status" value="1"/>
</dbReference>
<dbReference type="STRING" id="1912795.BK816_04840"/>
<keyword evidence="2 4" id="KW-0808">Transferase</keyword>
<dbReference type="Proteomes" id="UP000176288">
    <property type="component" value="Chromosome"/>
</dbReference>
<evidence type="ECO:0000256" key="1">
    <source>
        <dbReference type="ARBA" id="ARBA00022603"/>
    </source>
</evidence>
<proteinExistence type="predicted"/>
<dbReference type="CDD" id="cd18095">
    <property type="entry name" value="SpoU-like_rRNA-MTase"/>
    <property type="match status" value="1"/>
</dbReference>
<accession>A0A1D9MKL1</accession>
<gene>
    <name evidence="4" type="ORF">BK816_04840</name>
</gene>
<dbReference type="PANTHER" id="PTHR43191:SF12">
    <property type="entry name" value="RRNA METHYLASE"/>
    <property type="match status" value="1"/>
</dbReference>
<dbReference type="InterPro" id="IPR029028">
    <property type="entry name" value="Alpha/beta_knot_MTases"/>
</dbReference>
<dbReference type="InterPro" id="IPR001537">
    <property type="entry name" value="SpoU_MeTrfase"/>
</dbReference>
<sequence length="281" mass="30838">MLIEITDLSSPDLEIYTNLTDVALRKKLEPEWGVYLAESFNVMERAITAGHKPISFLLSPHWLPKVETLLAKFGKTIESTSVKIFVGSEETLEQLTGFHLHRGAIAAMARPKLLPAEQMLANPAVKRVLVLEDLVDHTNVGAAFRSAAALGTDLVLVTPNCADPFYRRSVRVSMGGVFQVPWTRLPIWPRTQILQEAGFHVAALALSDDSISLDEFSQTPTVQSPNSRLALIMGTEGDGLRKSTIAHADSTVRIPMRQGVDSLNVAAATAVALWETRNRFN</sequence>
<dbReference type="KEGG" id="avu:BK816_04840"/>
<reference evidence="4 5" key="1">
    <citation type="submission" date="2016-10" db="EMBL/GenBank/DDBJ databases">
        <title>Actinomyces aegypiusis sp. nov., isolated from the Aegypius monachus in Qinghai Tibet Plateau China.</title>
        <authorList>
            <person name="Wang Y."/>
        </authorList>
    </citation>
    <scope>NUCLEOTIDE SEQUENCE [LARGE SCALE GENOMIC DNA]</scope>
    <source>
        <strain evidence="4 5">VUL4_3</strain>
    </source>
</reference>
<dbReference type="InterPro" id="IPR029064">
    <property type="entry name" value="Ribosomal_eL30-like_sf"/>
</dbReference>
<dbReference type="Gene3D" id="3.40.1280.10">
    <property type="match status" value="1"/>
</dbReference>